<accession>A0AAV2GMV2</accession>
<name>A0AAV2GMV2_9ROSI</name>
<evidence type="ECO:0000313" key="4">
    <source>
        <dbReference type="EMBL" id="CAL1411811.1"/>
    </source>
</evidence>
<feature type="region of interest" description="Disordered" evidence="2">
    <location>
        <begin position="2127"/>
        <end position="2163"/>
    </location>
</feature>
<gene>
    <name evidence="4" type="ORF">LTRI10_LOCUS51146</name>
</gene>
<reference evidence="4 5" key="1">
    <citation type="submission" date="2024-04" db="EMBL/GenBank/DDBJ databases">
        <authorList>
            <person name="Fracassetti M."/>
        </authorList>
    </citation>
    <scope>NUCLEOTIDE SEQUENCE [LARGE SCALE GENOMIC DNA]</scope>
</reference>
<dbReference type="Proteomes" id="UP001497516">
    <property type="component" value="Chromosome 9"/>
</dbReference>
<evidence type="ECO:0000256" key="2">
    <source>
        <dbReference type="SAM" id="MobiDB-lite"/>
    </source>
</evidence>
<dbReference type="PANTHER" id="PTHR31434">
    <property type="entry name" value="S PHASE CYCLIN A-ASSOCIATED PROTEIN IN THE ENDOPLASMIC RETICULUM"/>
    <property type="match status" value="1"/>
</dbReference>
<organism evidence="4 5">
    <name type="scientific">Linum trigynum</name>
    <dbReference type="NCBI Taxonomy" id="586398"/>
    <lineage>
        <taxon>Eukaryota</taxon>
        <taxon>Viridiplantae</taxon>
        <taxon>Streptophyta</taxon>
        <taxon>Embryophyta</taxon>
        <taxon>Tracheophyta</taxon>
        <taxon>Spermatophyta</taxon>
        <taxon>Magnoliopsida</taxon>
        <taxon>eudicotyledons</taxon>
        <taxon>Gunneridae</taxon>
        <taxon>Pentapetalae</taxon>
        <taxon>rosids</taxon>
        <taxon>fabids</taxon>
        <taxon>Malpighiales</taxon>
        <taxon>Linaceae</taxon>
        <taxon>Linum</taxon>
    </lineage>
</organism>
<evidence type="ECO:0000259" key="3">
    <source>
        <dbReference type="Pfam" id="PF16501"/>
    </source>
</evidence>
<proteinExistence type="predicted"/>
<dbReference type="EMBL" id="OZ034822">
    <property type="protein sequence ID" value="CAL1411811.1"/>
    <property type="molecule type" value="Genomic_DNA"/>
</dbReference>
<evidence type="ECO:0000313" key="5">
    <source>
        <dbReference type="Proteomes" id="UP001497516"/>
    </source>
</evidence>
<evidence type="ECO:0000256" key="1">
    <source>
        <dbReference type="SAM" id="Coils"/>
    </source>
</evidence>
<protein>
    <recommendedName>
        <fullName evidence="3">S phase cyclin A-associated protein in the endoplasmic reticulum N-terminal domain-containing protein</fullName>
    </recommendedName>
</protein>
<feature type="region of interest" description="Disordered" evidence="2">
    <location>
        <begin position="868"/>
        <end position="887"/>
    </location>
</feature>
<feature type="domain" description="S phase cyclin A-associated protein in the endoplasmic reticulum N-terminal" evidence="3">
    <location>
        <begin position="1898"/>
        <end position="1997"/>
    </location>
</feature>
<keyword evidence="5" id="KW-1185">Reference proteome</keyword>
<dbReference type="Pfam" id="PF16501">
    <property type="entry name" value="SCAPER_N"/>
    <property type="match status" value="1"/>
</dbReference>
<feature type="compositionally biased region" description="Basic and acidic residues" evidence="2">
    <location>
        <begin position="2425"/>
        <end position="2438"/>
    </location>
</feature>
<feature type="region of interest" description="Disordered" evidence="2">
    <location>
        <begin position="2811"/>
        <end position="2832"/>
    </location>
</feature>
<sequence length="3194" mass="358175">MESGGEAMDDHCPRWVPVKKKHRSGSKFSVQSWAGGFSGKNGSCYQLPISSVGEKFSNLAGKDRYELSKGAKNYAYTDDNVIANFEKPSNLEKTKENGSPPKLVESHVFQNSVVAEDNLEVQQKDGTETVPKIRSGDIDDGHILVLYPEGMHEGNVKSSDKENSSLVTLNDESGNRLISPSFSCTDFQETKSGFTAVVTNVCPRSLIPLENKEVKNAENNGKLSIISLWASNNVSESSERHGESCEPLDNCLHIESLSYKETGVEENFQVPVLVHEVDDSGIQELPDISEVSSSLSSSDCVSFYTEKSDNGISGEDRNQFKLEPYEENASELSTSLIEKLESPFFLEGNELEKELEVSESQVKLHESDMLPLKFKEDESRIDESLITDEKLVTVVDPQLLLISKGNELRVLPSPDTAEKLSVLVEPQLSENYELRAESPIVVKKAEVMVESPFPLTSKEADFIIPELSTTLEKSGTEIEPSSPLVHEENELRVSKSPVTIGKVDLVESHFPFISSKSYLRVAESPIAIEKTDFVAKSEIPLISKDKEFRFSESSITIDKCRTMVEPSMPLNFKENSVSEVNESRISVPQVMVADPELLLMYKGNELRALQLPSTIEKLGVVVEPQVPQEYESRDESPVVKISKNMVESPLHHTSKEANFRVTELTANLEKSRKEIEPSSPLVHEEIESRVPEPLVTIEKANLAVESQVLFVSGENDLRVVGSPVGIGQVDIVAESELPLISKEKEFKVSESLVTIERLGTMVEPSFLPSLKEDESRVTEVNEPKNSVSPVTVVDPQYLLMSQGNELSVLQFQGIVEKLDVVVKPQVPQEYESRVESRVVQKSENMVESLLPLTSKEVDYRVTEVSDTLENSRTEIETSSPLVPEETELRVPESPITIEKANFAVESQFPFVSRENDLRVAESPVDIGKGDIVAEFELPLTSEEKEFIVSEPPVIIERSGTMVELSLPVSFKENESSVYEVNGSRNYVSPFTAVDAQYLIMHKGNELRDLRFPGSVEKLGMVVEPQVPREHELKAESLVAVKKEQIMVEPTLSLTAEEADFKFSELSATLEKLGIDIEPPSPLVLEAVESRVRESPVTMENTNMVVKSHFPSVSRGNDLRVFESPVPIGKADIMTESKLHLISQEKEFRVYESPVKVEKLGTVVESSLSVSLKENKSIVSEVNESRIYVSPGMMVDSHSLLMSKGNESRVLQSSCTVEKLDVVIDPYVPEEYELRAKPLTEIKKAEIMVETPLSLTSKEGDFRVVELSATIEKSRTEIEPPSPLVPKENESRFLESPFTVEKANLDFDSHNSLVSKENDLRIVESPVSIRKENIIDASELPLISEEKEFRVSKPPVTILKSETMVEPSFPLSLEENESRVFNEPITTERADMMVKSGSPLPSNENVLEDPMSSVTTEKSDLMVEPQLPIFSKENCSRASDFPFRVEKLDTLVGSQLPLISEEQKSRASESPVIIHKSYIVIESQLPHTSKENELKFYKSPITMEKLDMFAESHVPLISKDNNSRALEPLRTVELSDIVSGSQFPLMCEENKLSVSKSQVSFAKSDVLFESHIPPISKKNEFRTLKRPDIIEKSDMVVGSQLSLVSIENESRVSKSHVTVEKLNTETESQLPWISKEKESRMLDSEFSIDKSDRVAETELSFTSKENASRASDLQIIVTNQEGKSRVPEAQNSSMVAKVQTSLSLTSKGNESRGVVMPFGKPDVVVEPQVPNICKENESVVSDFPSRSERSGTMVEPRSHCLPLTYEGNESIYHDPLLRVGTSSTLATQTETASSIPQRCVSEVSREYNTVVKLNFPCTLEENGLRESQVSIINKFPSSEVLSKDSNLLTSEKIGHAIPLVLSQKTSVGNMESSIYTSVCDDLQKIHNQSDKSEGDAGESKERFGDRLWGFLFENLNKSVDELYLLCGLECDIDQMKEAVLVLEEAAYDFNELTAWVQEFDKVKRSSQSVDNAMSDLRFDHRRPHALSWEVRRMATSSHRVDILPSSLEAFKKIHQERADILTANTSKNPTLGGSSHHHVAAAERQKPVVDSLKESHVGDSVIRVEQESRCLDVKKQNSDDQLNVEPASCNKVNFIQNGYDHLKSFSGLDSHHVMHKLDISATLEARKTKRVHKVEKVEANDHPKNHTHSSENDKDRRNSMTFKSMDAWKEKRRWAERIPSPGTNSRKSVERARVLPDRLISPEKKKRTAIDWKKEAEEKHARARRIRNELENERVQKLQRSLEKLNRVNEWQAARSIKLQEEMHARRQTGESRHEAYLAQVARRAGDESSKVNEVRFITSLNEEKKKIKLRQKLHDSEVRRAEKVQVRKSKQKEGMAREEAVLERRKLIEAEKVQRLADTQRRKEEARVRREEERKALSAVREARIMEQLRKREERVKAQQEETEMLARKLAERLRESEQRRKFHLDQIRERASMDFRDQSSQLPRRPVSRDGQERSSSSTNSGEDFEERDPTLGPRGHALDPGMQQDLLKRQIKKIRQRLMAQKYEFIEPPIGCENSSFGYRTALGTARAKLGRWIQELQRLRQARKEGASSIGLTIADMIKFIEGRDPELQASRQAGLLDFIASALPASHTSKPEACRVTVHLLKLLRVVLSMPTNRSYFLAQNLLPPIVPMLFAALENYIKIVASSNVHGCAIISSNKASVENKGPVSEVLDNFLWIVGAIISHNAGSDEREIQMQDGLVELLIAYQIIHRLRDLFALYDNPHVEGLPFPSSILLGVHLLVVLTDRARRSNSINWESSPIGMMLDIGNQQKNFEMTSNFRNNSSNEISGCDNTPLSRLQATIVVPPDPPVQRSSDVVKNDDPESVSKYGATSQTHSLFDLNGVTVKLTNITRETHINQEMVVKQLDIIDEEQKNNNLVSMNQATTDLLSAISETGLVSLPSLFTSVLLQTSNRPFSEQGSYVLPSNFEEVATGVLKVLNNLALVDISFIQRMLAMPDLKMEFFHLMSFLLSHCTSKWRGATDQIGLLLLESLLLIGYFALFHPENQAVLRWGKSPTILHKVCDLPFAFFSDPELMPVLAGTLVAACYGCEQNKSLVQQEMCVDMLLSLIRSCSGKPNATTDNHPPAEDCSESSNHEFKSSPGGYDNPLKCSHNHVVRPRPSRYSLGGRSSVVSASSIRTGKLRRAGKTGEEMGLKPQSLGAPPEASTMLHCRFSTGFINKAEDFFTSVDENV</sequence>
<feature type="region of interest" description="Disordered" evidence="2">
    <location>
        <begin position="2425"/>
        <end position="2484"/>
    </location>
</feature>
<feature type="compositionally biased region" description="Basic residues" evidence="2">
    <location>
        <begin position="3113"/>
        <end position="3122"/>
    </location>
</feature>
<feature type="compositionally biased region" description="Basic and acidic residues" evidence="2">
    <location>
        <begin position="2133"/>
        <end position="2157"/>
    </location>
</feature>
<feature type="region of interest" description="Disordered" evidence="2">
    <location>
        <begin position="3079"/>
        <end position="3165"/>
    </location>
</feature>
<feature type="coiled-coil region" evidence="1">
    <location>
        <begin position="2212"/>
        <end position="2247"/>
    </location>
</feature>
<dbReference type="PANTHER" id="PTHR31434:SF2">
    <property type="entry name" value="S PHASE CYCLIN A-ASSOCIATED PROTEIN IN THE ENDOPLASMIC RETICULUM"/>
    <property type="match status" value="1"/>
</dbReference>
<dbReference type="InterPro" id="IPR032446">
    <property type="entry name" value="SCAPER_N"/>
</dbReference>
<keyword evidence="1" id="KW-0175">Coiled coil</keyword>